<dbReference type="InterPro" id="IPR000515">
    <property type="entry name" value="MetI-like"/>
</dbReference>
<dbReference type="SUPFAM" id="SSF161098">
    <property type="entry name" value="MetI-like"/>
    <property type="match status" value="1"/>
</dbReference>
<accession>A0A2G6E107</accession>
<evidence type="ECO:0000259" key="6">
    <source>
        <dbReference type="PROSITE" id="PS50928"/>
    </source>
</evidence>
<dbReference type="Pfam" id="PF00528">
    <property type="entry name" value="BPD_transp_1"/>
    <property type="match status" value="1"/>
</dbReference>
<dbReference type="Proteomes" id="UP000229740">
    <property type="component" value="Unassembled WGS sequence"/>
</dbReference>
<dbReference type="PROSITE" id="PS50928">
    <property type="entry name" value="ABC_TM1"/>
    <property type="match status" value="1"/>
</dbReference>
<keyword evidence="3 5" id="KW-1133">Transmembrane helix</keyword>
<dbReference type="GO" id="GO:0005886">
    <property type="term" value="C:plasma membrane"/>
    <property type="evidence" value="ECO:0007669"/>
    <property type="project" value="UniProtKB-SubCell"/>
</dbReference>
<dbReference type="CDD" id="cd06261">
    <property type="entry name" value="TM_PBP2"/>
    <property type="match status" value="1"/>
</dbReference>
<comment type="similarity">
    <text evidence="5">Belongs to the binding-protein-dependent transport system permease family.</text>
</comment>
<keyword evidence="5" id="KW-0813">Transport</keyword>
<name>A0A2G6E107_9BACT</name>
<feature type="domain" description="ABC transmembrane type-1" evidence="6">
    <location>
        <begin position="1"/>
        <end position="108"/>
    </location>
</feature>
<protein>
    <recommendedName>
        <fullName evidence="6">ABC transmembrane type-1 domain-containing protein</fullName>
    </recommendedName>
</protein>
<evidence type="ECO:0000256" key="5">
    <source>
        <dbReference type="RuleBase" id="RU363032"/>
    </source>
</evidence>
<evidence type="ECO:0000256" key="1">
    <source>
        <dbReference type="ARBA" id="ARBA00004141"/>
    </source>
</evidence>
<dbReference type="InterPro" id="IPR035906">
    <property type="entry name" value="MetI-like_sf"/>
</dbReference>
<evidence type="ECO:0000313" key="8">
    <source>
        <dbReference type="Proteomes" id="UP000229740"/>
    </source>
</evidence>
<sequence>MAEVIRGGLMAIPKGQFEAAEALGWPYWKKMGIIILPQTFRLVIPGLANNFLSLLKDTTLVAVIGLLDLLGVAKAALADSEWLGFSKEAYVFAGLVFWIFCFAISRYSTYLEKKYHTVYQN</sequence>
<evidence type="ECO:0000256" key="2">
    <source>
        <dbReference type="ARBA" id="ARBA00022692"/>
    </source>
</evidence>
<evidence type="ECO:0000256" key="4">
    <source>
        <dbReference type="ARBA" id="ARBA00023136"/>
    </source>
</evidence>
<organism evidence="7 8">
    <name type="scientific">candidate division KSB3 bacterium</name>
    <dbReference type="NCBI Taxonomy" id="2044937"/>
    <lineage>
        <taxon>Bacteria</taxon>
        <taxon>candidate division KSB3</taxon>
    </lineage>
</organism>
<dbReference type="EMBL" id="PDPS01000059">
    <property type="protein sequence ID" value="PID55592.1"/>
    <property type="molecule type" value="Genomic_DNA"/>
</dbReference>
<dbReference type="Gene3D" id="1.10.3720.10">
    <property type="entry name" value="MetI-like"/>
    <property type="match status" value="1"/>
</dbReference>
<dbReference type="GO" id="GO:0055085">
    <property type="term" value="P:transmembrane transport"/>
    <property type="evidence" value="ECO:0007669"/>
    <property type="project" value="InterPro"/>
</dbReference>
<evidence type="ECO:0000313" key="7">
    <source>
        <dbReference type="EMBL" id="PID55592.1"/>
    </source>
</evidence>
<keyword evidence="2 5" id="KW-0812">Transmembrane</keyword>
<dbReference type="PANTHER" id="PTHR30614">
    <property type="entry name" value="MEMBRANE COMPONENT OF AMINO ACID ABC TRANSPORTER"/>
    <property type="match status" value="1"/>
</dbReference>
<dbReference type="PANTHER" id="PTHR30614:SF41">
    <property type="entry name" value="INNER MEMBRANE AMINO-ACID ABC TRANSPORTER PERMEASE PROTEIN YHDY"/>
    <property type="match status" value="1"/>
</dbReference>
<comment type="caution">
    <text evidence="7">The sequence shown here is derived from an EMBL/GenBank/DDBJ whole genome shotgun (WGS) entry which is preliminary data.</text>
</comment>
<evidence type="ECO:0000256" key="3">
    <source>
        <dbReference type="ARBA" id="ARBA00022989"/>
    </source>
</evidence>
<feature type="transmembrane region" description="Helical" evidence="5">
    <location>
        <begin position="89"/>
        <end position="107"/>
    </location>
</feature>
<comment type="subcellular location">
    <subcellularLocation>
        <location evidence="5">Cell membrane</location>
        <topology evidence="5">Multi-pass membrane protein</topology>
    </subcellularLocation>
    <subcellularLocation>
        <location evidence="1">Membrane</location>
        <topology evidence="1">Multi-pass membrane protein</topology>
    </subcellularLocation>
</comment>
<dbReference type="GO" id="GO:0006865">
    <property type="term" value="P:amino acid transport"/>
    <property type="evidence" value="ECO:0007669"/>
    <property type="project" value="TreeGrafter"/>
</dbReference>
<proteinExistence type="inferred from homology"/>
<dbReference type="AlphaFoldDB" id="A0A2G6E107"/>
<dbReference type="InterPro" id="IPR043429">
    <property type="entry name" value="ArtM/GltK/GlnP/TcyL/YhdX-like"/>
</dbReference>
<gene>
    <name evidence="7" type="ORF">CSB45_15240</name>
</gene>
<keyword evidence="4 5" id="KW-0472">Membrane</keyword>
<reference evidence="7 8" key="1">
    <citation type="submission" date="2017-10" db="EMBL/GenBank/DDBJ databases">
        <title>Novel microbial diversity and functional potential in the marine mammal oral microbiome.</title>
        <authorList>
            <person name="Dudek N.K."/>
            <person name="Sun C.L."/>
            <person name="Burstein D."/>
            <person name="Kantor R.S."/>
            <person name="Aliaga Goltsman D.S."/>
            <person name="Bik E.M."/>
            <person name="Thomas B.C."/>
            <person name="Banfield J.F."/>
            <person name="Relman D.A."/>
        </authorList>
    </citation>
    <scope>NUCLEOTIDE SEQUENCE [LARGE SCALE GENOMIC DNA]</scope>
    <source>
        <strain evidence="7">DOLZORAL124_49_17</strain>
    </source>
</reference>
<feature type="transmembrane region" description="Helical" evidence="5">
    <location>
        <begin position="59"/>
        <end position="77"/>
    </location>
</feature>